<dbReference type="EMBL" id="PRLG01000020">
    <property type="protein sequence ID" value="PYY28280.1"/>
    <property type="molecule type" value="Genomic_DNA"/>
</dbReference>
<proteinExistence type="predicted"/>
<dbReference type="Proteomes" id="UP000247459">
    <property type="component" value="Unassembled WGS sequence"/>
</dbReference>
<protein>
    <submittedName>
        <fullName evidence="1">Uncharacterized protein</fullName>
    </submittedName>
</protein>
<sequence length="135" mass="15370">MNRNTTVIDLLITSSESCGGILDREFYFSGYANCQKNELVLSRKDLEKMDWIKDINYKYKPTLSFSCGEVKNMKQLYHVLVVDKKSEILTDTKVVASNTEEAKFEAEVYTNLQTYGYKLSDVTVIVNSLGAVEVE</sequence>
<accession>A0A2W0C726</accession>
<dbReference type="RefSeq" id="WP_110820931.1">
    <property type="nucleotide sequence ID" value="NZ_PRLG01000020.1"/>
</dbReference>
<name>A0A2W0C726_9BACL</name>
<dbReference type="AlphaFoldDB" id="A0A2W0C726"/>
<reference evidence="1 2" key="1">
    <citation type="submission" date="2018-01" db="EMBL/GenBank/DDBJ databases">
        <title>Genome sequence of the PGP bacterium Paenibacillus illinoisensis E3.</title>
        <authorList>
            <person name="Rolli E."/>
            <person name="Marasco R."/>
            <person name="Bessem C."/>
            <person name="Michoud G."/>
            <person name="Gaiarsa S."/>
            <person name="Borin S."/>
            <person name="Daffonchio D."/>
        </authorList>
    </citation>
    <scope>NUCLEOTIDE SEQUENCE [LARGE SCALE GENOMIC DNA]</scope>
    <source>
        <strain evidence="1 2">E3</strain>
    </source>
</reference>
<evidence type="ECO:0000313" key="1">
    <source>
        <dbReference type="EMBL" id="PYY28280.1"/>
    </source>
</evidence>
<evidence type="ECO:0000313" key="2">
    <source>
        <dbReference type="Proteomes" id="UP000247459"/>
    </source>
</evidence>
<organism evidence="1 2">
    <name type="scientific">Paenibacillus illinoisensis</name>
    <dbReference type="NCBI Taxonomy" id="59845"/>
    <lineage>
        <taxon>Bacteria</taxon>
        <taxon>Bacillati</taxon>
        <taxon>Bacillota</taxon>
        <taxon>Bacilli</taxon>
        <taxon>Bacillales</taxon>
        <taxon>Paenibacillaceae</taxon>
        <taxon>Paenibacillus</taxon>
    </lineage>
</organism>
<comment type="caution">
    <text evidence="1">The sequence shown here is derived from an EMBL/GenBank/DDBJ whole genome shotgun (WGS) entry which is preliminary data.</text>
</comment>
<gene>
    <name evidence="1" type="ORF">PIL02S_03426</name>
</gene>